<dbReference type="EMBL" id="CP036267">
    <property type="protein sequence ID" value="QDT32199.1"/>
    <property type="molecule type" value="Genomic_DNA"/>
</dbReference>
<protein>
    <submittedName>
        <fullName evidence="2">Uncharacterized protein</fullName>
    </submittedName>
</protein>
<keyword evidence="1" id="KW-0472">Membrane</keyword>
<dbReference type="KEGG" id="tpol:Mal48_14410"/>
<organism evidence="2 3">
    <name type="scientific">Thalassoglobus polymorphus</name>
    <dbReference type="NCBI Taxonomy" id="2527994"/>
    <lineage>
        <taxon>Bacteria</taxon>
        <taxon>Pseudomonadati</taxon>
        <taxon>Planctomycetota</taxon>
        <taxon>Planctomycetia</taxon>
        <taxon>Planctomycetales</taxon>
        <taxon>Planctomycetaceae</taxon>
        <taxon>Thalassoglobus</taxon>
    </lineage>
</organism>
<evidence type="ECO:0000256" key="1">
    <source>
        <dbReference type="SAM" id="Phobius"/>
    </source>
</evidence>
<feature type="transmembrane region" description="Helical" evidence="1">
    <location>
        <begin position="17"/>
        <end position="44"/>
    </location>
</feature>
<keyword evidence="3" id="KW-1185">Reference proteome</keyword>
<evidence type="ECO:0000313" key="3">
    <source>
        <dbReference type="Proteomes" id="UP000315724"/>
    </source>
</evidence>
<feature type="transmembrane region" description="Helical" evidence="1">
    <location>
        <begin position="56"/>
        <end position="75"/>
    </location>
</feature>
<gene>
    <name evidence="2" type="ORF">Mal48_14410</name>
</gene>
<evidence type="ECO:0000313" key="2">
    <source>
        <dbReference type="EMBL" id="QDT32199.1"/>
    </source>
</evidence>
<dbReference type="AlphaFoldDB" id="A0A517QKM8"/>
<keyword evidence="1" id="KW-1133">Transmembrane helix</keyword>
<keyword evidence="1" id="KW-0812">Transmembrane</keyword>
<proteinExistence type="predicted"/>
<name>A0A517QKM8_9PLAN</name>
<accession>A0A517QKM8</accession>
<sequence>MLLYAILEMTPPFSIDWLLFAVSAWAQGLSLFFCCVFAFAAIASNSISGQSQLSKNAGPLLCIGLILVAVFGTRLL</sequence>
<dbReference type="Proteomes" id="UP000315724">
    <property type="component" value="Chromosome"/>
</dbReference>
<reference evidence="2 3" key="1">
    <citation type="submission" date="2019-02" db="EMBL/GenBank/DDBJ databases">
        <title>Deep-cultivation of Planctomycetes and their phenomic and genomic characterization uncovers novel biology.</title>
        <authorList>
            <person name="Wiegand S."/>
            <person name="Jogler M."/>
            <person name="Boedeker C."/>
            <person name="Pinto D."/>
            <person name="Vollmers J."/>
            <person name="Rivas-Marin E."/>
            <person name="Kohn T."/>
            <person name="Peeters S.H."/>
            <person name="Heuer A."/>
            <person name="Rast P."/>
            <person name="Oberbeckmann S."/>
            <person name="Bunk B."/>
            <person name="Jeske O."/>
            <person name="Meyerdierks A."/>
            <person name="Storesund J.E."/>
            <person name="Kallscheuer N."/>
            <person name="Luecker S."/>
            <person name="Lage O.M."/>
            <person name="Pohl T."/>
            <person name="Merkel B.J."/>
            <person name="Hornburger P."/>
            <person name="Mueller R.-W."/>
            <person name="Bruemmer F."/>
            <person name="Labrenz M."/>
            <person name="Spormann A.M."/>
            <person name="Op den Camp H."/>
            <person name="Overmann J."/>
            <person name="Amann R."/>
            <person name="Jetten M.S.M."/>
            <person name="Mascher T."/>
            <person name="Medema M.H."/>
            <person name="Devos D.P."/>
            <person name="Kaster A.-K."/>
            <person name="Ovreas L."/>
            <person name="Rohde M."/>
            <person name="Galperin M.Y."/>
            <person name="Jogler C."/>
        </authorList>
    </citation>
    <scope>NUCLEOTIDE SEQUENCE [LARGE SCALE GENOMIC DNA]</scope>
    <source>
        <strain evidence="2 3">Mal48</strain>
    </source>
</reference>